<evidence type="ECO:0000313" key="2">
    <source>
        <dbReference type="Proteomes" id="UP001497416"/>
    </source>
</evidence>
<keyword evidence="2" id="KW-1185">Reference proteome</keyword>
<gene>
    <name evidence="1" type="ORF">T190607A01A_30159</name>
</gene>
<proteinExistence type="predicted"/>
<dbReference type="RefSeq" id="WP_348712540.1">
    <property type="nucleotide sequence ID" value="NZ_CAXIXY010000005.1"/>
</dbReference>
<comment type="caution">
    <text evidence="1">The sequence shown here is derived from an EMBL/GenBank/DDBJ whole genome shotgun (WGS) entry which is preliminary data.</text>
</comment>
<dbReference type="Gene3D" id="2.60.40.3140">
    <property type="match status" value="1"/>
</dbReference>
<dbReference type="Gene3D" id="3.10.620.30">
    <property type="match status" value="1"/>
</dbReference>
<dbReference type="EMBL" id="CAXIXY010000005">
    <property type="protein sequence ID" value="CAL2088606.1"/>
    <property type="molecule type" value="Genomic_DNA"/>
</dbReference>
<name>A0ABM9P2K6_9FLAO</name>
<accession>A0ABM9P2K6</accession>
<dbReference type="Proteomes" id="UP001497416">
    <property type="component" value="Unassembled WGS sequence"/>
</dbReference>
<dbReference type="Gene3D" id="2.60.120.1130">
    <property type="match status" value="1"/>
</dbReference>
<protein>
    <submittedName>
        <fullName evidence="1">DUF3857 domain-containing protein</fullName>
    </submittedName>
</protein>
<organism evidence="1 2">
    <name type="scientific">Tenacibaculum platacis</name>
    <dbReference type="NCBI Taxonomy" id="3137852"/>
    <lineage>
        <taxon>Bacteria</taxon>
        <taxon>Pseudomonadati</taxon>
        <taxon>Bacteroidota</taxon>
        <taxon>Flavobacteriia</taxon>
        <taxon>Flavobacteriales</taxon>
        <taxon>Flavobacteriaceae</taxon>
        <taxon>Tenacibaculum</taxon>
    </lineage>
</organism>
<reference evidence="1 2" key="1">
    <citation type="submission" date="2024-05" db="EMBL/GenBank/DDBJ databases">
        <authorList>
            <person name="Duchaud E."/>
        </authorList>
    </citation>
    <scope>NUCLEOTIDE SEQUENCE [LARGE SCALE GENOMIC DNA]</scope>
    <source>
        <strain evidence="1">Ena-SAMPLE-TAB-13-05-2024-13:56:06:370-140302</strain>
    </source>
</reference>
<evidence type="ECO:0000313" key="1">
    <source>
        <dbReference type="EMBL" id="CAL2088606.1"/>
    </source>
</evidence>
<sequence length="647" mass="75429">MKNIKVILLIFLSSISVYGQKNRKTPKLGQTSRAELEMTVYEKDSTAGALILEEKGYSYVDEENNYDFRRDIYRRVKIFNKSEFDRTTIELNLYKEEEVKYIKAVTYNIEDGRENKIFLLSNQIFKKKLSENWSQTTFTLPNVKEGSVIEYTYSLFSPYSQIDEWKFQTDIPKVKSDFTSSFPGNWKYNIRIRSAKKLDRNKSYIKKSCLQVGGLGAADCSVMEYGMDDIPAFKSEDFMLSEENFKAKLIFEPISFTNTNGVIKKYTQTWKDADRTIRKIFLDAQTTKKGFFRKKLPQQLFSANSETEKAEGIYKHIQNKLTWNKDFRTKSIRVKDIYKSNSGGVDGINLVLYNCLQAANIESYIVGLSTRKNGIITKLHPSISLFNYFLVKVIVDDQTYFLDATDKNLIFGEVPYRCLNGEVRVFDFKKGSYWELLKPKFRSSVRHNISLKFDETGEMTGDIISSEKGYYALRKRRELQSQSEEDYLEEFETDNSILEVDEFTIISDKKDLIKTSYQVSIPDFTLEADVIKLNPFVIDKNGENPFKLKERNYPVDFGYAWSKSYSIRVSIPDGYTVSKLPENKAVSLPEKGGKLIYRVNKTDTEVIIYMKFNFSKAIYSNVEYYYLKEFFKQLIKLQEGYIELKKS</sequence>